<feature type="transmembrane region" description="Helical" evidence="10">
    <location>
        <begin position="410"/>
        <end position="429"/>
    </location>
</feature>
<comment type="subcellular location">
    <subcellularLocation>
        <location evidence="2">Cell membrane</location>
        <topology evidence="2">Multi-pass membrane protein</topology>
    </subcellularLocation>
    <subcellularLocation>
        <location evidence="8">Membrane</location>
        <topology evidence="8">Multi-pass membrane protein</topology>
    </subcellularLocation>
</comment>
<dbReference type="PANTHER" id="PTHR42703:SF1">
    <property type="entry name" value="NA(+)_H(+) ANTIPORTER SUBUNIT D1"/>
    <property type="match status" value="1"/>
</dbReference>
<dbReference type="OrthoDB" id="9768329at2"/>
<dbReference type="Pfam" id="PF00361">
    <property type="entry name" value="Proton_antipo_M"/>
    <property type="match status" value="1"/>
</dbReference>
<evidence type="ECO:0000256" key="7">
    <source>
        <dbReference type="ARBA" id="ARBA00023136"/>
    </source>
</evidence>
<dbReference type="InterPro" id="IPR050586">
    <property type="entry name" value="CPA3_Na-H_Antiporter_D"/>
</dbReference>
<protein>
    <submittedName>
        <fullName evidence="12">Monovalent cation/H+ antiporter subunit D</fullName>
    </submittedName>
</protein>
<dbReference type="PRINTS" id="PR01437">
    <property type="entry name" value="NUOXDRDTASE4"/>
</dbReference>
<feature type="transmembrane region" description="Helical" evidence="10">
    <location>
        <begin position="78"/>
        <end position="98"/>
    </location>
</feature>
<evidence type="ECO:0000256" key="10">
    <source>
        <dbReference type="SAM" id="Phobius"/>
    </source>
</evidence>
<keyword evidence="13" id="KW-1185">Reference proteome</keyword>
<evidence type="ECO:0000313" key="12">
    <source>
        <dbReference type="EMBL" id="RDD66331.1"/>
    </source>
</evidence>
<feature type="transmembrane region" description="Helical" evidence="10">
    <location>
        <begin position="276"/>
        <end position="297"/>
    </location>
</feature>
<dbReference type="Proteomes" id="UP000253977">
    <property type="component" value="Unassembled WGS sequence"/>
</dbReference>
<sequence>MTHWIVAPVVLPAMLAAFIVLVVRFHINLARVFSVAGTLALLGISAGLAWQVSDGSVGLYQLGDWAAPFGIVLVADRLSTMMILLTSVLAVLVLLYAIGSGWDKRGQHFHALYQFQLMGIMGAFLTGDVFNLFVFFEVLLIASYGLMIHAGGNARLRAGTQYVLYNLLGSTLFLFALGAIYAETGTLNMADLAVRVAEIDPANSTGIRVAAVLLLMVFAIKAAVAPLHFWLPSSYSEAPAPVAALFGIMTKVGAYAIIRIYTMVFPPELETTGGLFGTWLLPVALIGLLIGMTGVLGAKRLDRLVAFSVIGSMGMLMTAVALFTPAGISAALYYVIHSTLATAALFLIVDLVRSGRGEAGVGLSAAMPVTGGAVIAAMFFVAAIAMAGLPPLSGFIGKLLVLQASFASPLVWWAWAVILGSSLVAVVGFSRAGSLVFWKAHQVAGEAEDETSPEDNRGAHEAHDPARRIPVLELAAIGGLIALLVAHTVLAGPVMRYMETTTAQLFAPQPYIDTVLNTPGKDLSNAKGKFDDYEKDAGYGEPADGEAGAGYGDSDAEAADAGASDRDTGSADASEPAAEGGN</sequence>
<feature type="transmembrane region" description="Helical" evidence="10">
    <location>
        <begin position="330"/>
        <end position="349"/>
    </location>
</feature>
<dbReference type="GO" id="GO:0005886">
    <property type="term" value="C:plasma membrane"/>
    <property type="evidence" value="ECO:0007669"/>
    <property type="project" value="UniProtKB-SubCell"/>
</dbReference>
<keyword evidence="7 10" id="KW-0472">Membrane</keyword>
<feature type="transmembrane region" description="Helical" evidence="10">
    <location>
        <begin position="162"/>
        <end position="182"/>
    </location>
</feature>
<dbReference type="GO" id="GO:0008137">
    <property type="term" value="F:NADH dehydrogenase (ubiquinone) activity"/>
    <property type="evidence" value="ECO:0007669"/>
    <property type="project" value="InterPro"/>
</dbReference>
<feature type="domain" description="NADH:quinone oxidoreductase/Mrp antiporter transmembrane" evidence="11">
    <location>
        <begin position="127"/>
        <end position="420"/>
    </location>
</feature>
<feature type="transmembrane region" description="Helical" evidence="10">
    <location>
        <begin position="361"/>
        <end position="390"/>
    </location>
</feature>
<dbReference type="RefSeq" id="WP_114510903.1">
    <property type="nucleotide sequence ID" value="NZ_QPMK01000006.1"/>
</dbReference>
<dbReference type="InterPro" id="IPR003918">
    <property type="entry name" value="NADH_UbQ_OxRdtase"/>
</dbReference>
<keyword evidence="4" id="KW-1003">Cell membrane</keyword>
<dbReference type="NCBIfam" id="NF009309">
    <property type="entry name" value="PRK12666.1"/>
    <property type="match status" value="1"/>
</dbReference>
<evidence type="ECO:0000256" key="6">
    <source>
        <dbReference type="ARBA" id="ARBA00022989"/>
    </source>
</evidence>
<feature type="region of interest" description="Disordered" evidence="9">
    <location>
        <begin position="523"/>
        <end position="582"/>
    </location>
</feature>
<evidence type="ECO:0000313" key="13">
    <source>
        <dbReference type="Proteomes" id="UP000253977"/>
    </source>
</evidence>
<dbReference type="AlphaFoldDB" id="A0A369TM01"/>
<evidence type="ECO:0000256" key="1">
    <source>
        <dbReference type="ARBA" id="ARBA00002378"/>
    </source>
</evidence>
<accession>A0A369TM01</accession>
<dbReference type="InterPro" id="IPR001750">
    <property type="entry name" value="ND/Mrp_TM"/>
</dbReference>
<evidence type="ECO:0000256" key="2">
    <source>
        <dbReference type="ARBA" id="ARBA00004651"/>
    </source>
</evidence>
<comment type="similarity">
    <text evidence="3">Belongs to the CPA3 antiporters (TC 2.A.63) subunit D family.</text>
</comment>
<feature type="transmembrane region" description="Helical" evidence="10">
    <location>
        <begin position="6"/>
        <end position="25"/>
    </location>
</feature>
<keyword evidence="6 10" id="KW-1133">Transmembrane helix</keyword>
<evidence type="ECO:0000256" key="3">
    <source>
        <dbReference type="ARBA" id="ARBA00005346"/>
    </source>
</evidence>
<feature type="transmembrane region" description="Helical" evidence="10">
    <location>
        <begin position="474"/>
        <end position="495"/>
    </location>
</feature>
<evidence type="ECO:0000256" key="4">
    <source>
        <dbReference type="ARBA" id="ARBA00022475"/>
    </source>
</evidence>
<comment type="function">
    <text evidence="1">NDH-1 shuttles electrons from NADH, via FMN and iron-sulfur (Fe-S) centers, to quinones in the respiratory chain. The immediate electron acceptor for the enzyme in this species is believed to be ubiquinone. Couples the redox reaction to proton translocation (for every two electrons transferred, four hydrogen ions are translocated across the cytoplasmic membrane), and thus conserves the redox energy in a proton gradient.</text>
</comment>
<feature type="compositionally biased region" description="Basic and acidic residues" evidence="9">
    <location>
        <begin position="528"/>
        <end position="538"/>
    </location>
</feature>
<proteinExistence type="inferred from homology"/>
<gene>
    <name evidence="12" type="ORF">DU478_10470</name>
</gene>
<evidence type="ECO:0000256" key="8">
    <source>
        <dbReference type="RuleBase" id="RU000320"/>
    </source>
</evidence>
<name>A0A369TM01_9RHOB</name>
<feature type="transmembrane region" description="Helical" evidence="10">
    <location>
        <begin position="304"/>
        <end position="324"/>
    </location>
</feature>
<feature type="transmembrane region" description="Helical" evidence="10">
    <location>
        <begin position="243"/>
        <end position="264"/>
    </location>
</feature>
<keyword evidence="5 8" id="KW-0812">Transmembrane</keyword>
<dbReference type="EMBL" id="QPMK01000006">
    <property type="protein sequence ID" value="RDD66331.1"/>
    <property type="molecule type" value="Genomic_DNA"/>
</dbReference>
<reference evidence="12 13" key="1">
    <citation type="submission" date="2018-07" db="EMBL/GenBank/DDBJ databases">
        <title>Thalassococcus profundi sp. nov., a marine bacterium isolated from deep seawater of Okinawa Trough.</title>
        <authorList>
            <person name="Yu M."/>
        </authorList>
    </citation>
    <scope>NUCLEOTIDE SEQUENCE [LARGE SCALE GENOMIC DNA]</scope>
    <source>
        <strain evidence="12 13">WRAS1</strain>
    </source>
</reference>
<organism evidence="12 13">
    <name type="scientific">Thalassococcus profundi</name>
    <dbReference type="NCBI Taxonomy" id="2282382"/>
    <lineage>
        <taxon>Bacteria</taxon>
        <taxon>Pseudomonadati</taxon>
        <taxon>Pseudomonadota</taxon>
        <taxon>Alphaproteobacteria</taxon>
        <taxon>Rhodobacterales</taxon>
        <taxon>Roseobacteraceae</taxon>
        <taxon>Thalassococcus</taxon>
    </lineage>
</organism>
<comment type="caution">
    <text evidence="12">The sequence shown here is derived from an EMBL/GenBank/DDBJ whole genome shotgun (WGS) entry which is preliminary data.</text>
</comment>
<evidence type="ECO:0000256" key="5">
    <source>
        <dbReference type="ARBA" id="ARBA00022692"/>
    </source>
</evidence>
<feature type="transmembrane region" description="Helical" evidence="10">
    <location>
        <begin position="209"/>
        <end position="231"/>
    </location>
</feature>
<evidence type="ECO:0000256" key="9">
    <source>
        <dbReference type="SAM" id="MobiDB-lite"/>
    </source>
</evidence>
<dbReference type="PANTHER" id="PTHR42703">
    <property type="entry name" value="NADH DEHYDROGENASE"/>
    <property type="match status" value="1"/>
</dbReference>
<evidence type="ECO:0000259" key="11">
    <source>
        <dbReference type="Pfam" id="PF00361"/>
    </source>
</evidence>
<feature type="transmembrane region" description="Helical" evidence="10">
    <location>
        <begin position="32"/>
        <end position="52"/>
    </location>
</feature>
<dbReference type="GO" id="GO:0042773">
    <property type="term" value="P:ATP synthesis coupled electron transport"/>
    <property type="evidence" value="ECO:0007669"/>
    <property type="project" value="InterPro"/>
</dbReference>